<keyword evidence="8" id="KW-0902">Two-component regulatory system</keyword>
<dbReference type="InterPro" id="IPR004358">
    <property type="entry name" value="Sig_transdc_His_kin-like_C"/>
</dbReference>
<evidence type="ECO:0000256" key="9">
    <source>
        <dbReference type="ARBA" id="ARBA00023026"/>
    </source>
</evidence>
<evidence type="ECO:0000256" key="3">
    <source>
        <dbReference type="ARBA" id="ARBA00012438"/>
    </source>
</evidence>
<dbReference type="PRINTS" id="PR00344">
    <property type="entry name" value="BCTRLSENSOR"/>
</dbReference>
<dbReference type="AlphaFoldDB" id="C0VZR5"/>
<protein>
    <recommendedName>
        <fullName evidence="3">histidine kinase</fullName>
        <ecNumber evidence="3">2.7.13.3</ecNumber>
    </recommendedName>
</protein>
<evidence type="ECO:0000256" key="10">
    <source>
        <dbReference type="SAM" id="Coils"/>
    </source>
</evidence>
<dbReference type="Pfam" id="PF02518">
    <property type="entry name" value="HATPase_c"/>
    <property type="match status" value="1"/>
</dbReference>
<keyword evidence="11" id="KW-0472">Membrane</keyword>
<evidence type="ECO:0000259" key="12">
    <source>
        <dbReference type="PROSITE" id="PS50109"/>
    </source>
</evidence>
<dbReference type="InterPro" id="IPR050980">
    <property type="entry name" value="2C_sensor_his_kinase"/>
</dbReference>
<feature type="coiled-coil region" evidence="10">
    <location>
        <begin position="274"/>
        <end position="301"/>
    </location>
</feature>
<dbReference type="InterPro" id="IPR036890">
    <property type="entry name" value="HATPase_C_sf"/>
</dbReference>
<dbReference type="InterPro" id="IPR005467">
    <property type="entry name" value="His_kinase_dom"/>
</dbReference>
<keyword evidence="14" id="KW-1185">Reference proteome</keyword>
<keyword evidence="7 13" id="KW-0418">Kinase</keyword>
<dbReference type="InterPro" id="IPR040868">
    <property type="entry name" value="DraK_HK_N"/>
</dbReference>
<dbReference type="PANTHER" id="PTHR44936">
    <property type="entry name" value="SENSOR PROTEIN CREC"/>
    <property type="match status" value="1"/>
</dbReference>
<dbReference type="SUPFAM" id="SSF55874">
    <property type="entry name" value="ATPase domain of HSP90 chaperone/DNA topoisomerase II/histidine kinase"/>
    <property type="match status" value="1"/>
</dbReference>
<name>C0VZR5_9ACTO</name>
<dbReference type="HOGENOM" id="CLU_000445_89_28_11"/>
<evidence type="ECO:0000256" key="11">
    <source>
        <dbReference type="SAM" id="Phobius"/>
    </source>
</evidence>
<dbReference type="InterPro" id="IPR003594">
    <property type="entry name" value="HATPase_dom"/>
</dbReference>
<sequence>MIITAVTISVLILGIPSIILGGILVWKSEQLALENYAATISTTVERRIDTGEPINTETLLGWLQPEHLNFEVQRLTVRAPGTQVLTVGAPVSDPQLSSISIGPSGTVVIAEASAWKAIMRVGALIGAMFIGILLSLLVGVWLAMKGSRRISAPLIYLAAQAEQLGSVQVRATVRPCGIEEIDLVQEELVRTGERMAGRLAAERQFAANASHQLRTPLTALSMRLEEIELFSKEPEVQDEARICLEQVERLTQVIQDLLNTSKGQAANAEALHILEIFNQQREEWEESFRKQKRELKFIDEAAQPVLADRSILAQVLATLIENSLRYGAGTTTVACRRGTSSRGVVLVVIDEGIGVPAEIENRIFEKGVSGHGSSGIGLPLAKDLVQAIGGRIELTQARPAEFTVSLAALPTSLDPDLVIPKGAVVSVSRRRRRF</sequence>
<dbReference type="PANTHER" id="PTHR44936:SF9">
    <property type="entry name" value="SENSOR PROTEIN CREC"/>
    <property type="match status" value="1"/>
</dbReference>
<evidence type="ECO:0000313" key="13">
    <source>
        <dbReference type="EMBL" id="EEH63774.1"/>
    </source>
</evidence>
<evidence type="ECO:0000256" key="8">
    <source>
        <dbReference type="ARBA" id="ARBA00023012"/>
    </source>
</evidence>
<keyword evidence="5" id="KW-0597">Phosphoprotein</keyword>
<dbReference type="eggNOG" id="COG4191">
    <property type="taxonomic scope" value="Bacteria"/>
</dbReference>
<dbReference type="SMART" id="SM00387">
    <property type="entry name" value="HATPase_c"/>
    <property type="match status" value="1"/>
</dbReference>
<dbReference type="CDD" id="cd00082">
    <property type="entry name" value="HisKA"/>
    <property type="match status" value="1"/>
</dbReference>
<keyword evidence="9" id="KW-0843">Virulence</keyword>
<dbReference type="EMBL" id="ACFG01000030">
    <property type="protein sequence ID" value="EEH63774.1"/>
    <property type="molecule type" value="Genomic_DNA"/>
</dbReference>
<comment type="catalytic activity">
    <reaction evidence="1">
        <text>ATP + protein L-histidine = ADP + protein N-phospho-L-histidine.</text>
        <dbReference type="EC" id="2.7.13.3"/>
    </reaction>
</comment>
<comment type="caution">
    <text evidence="13">The sequence shown here is derived from an EMBL/GenBank/DDBJ whole genome shotgun (WGS) entry which is preliminary data.</text>
</comment>
<gene>
    <name evidence="13" type="ORF">HMPREF0044_0793</name>
</gene>
<dbReference type="RefSeq" id="WP_006546565.1">
    <property type="nucleotide sequence ID" value="NZ_DS999543.1"/>
</dbReference>
<reference evidence="13 14" key="1">
    <citation type="submission" date="2009-01" db="EMBL/GenBank/DDBJ databases">
        <authorList>
            <person name="Qin X."/>
            <person name="Bachman B."/>
            <person name="Battles P."/>
            <person name="Bell A."/>
            <person name="Bess C."/>
            <person name="Bickham C."/>
            <person name="Chaboub L."/>
            <person name="Chen D."/>
            <person name="Coyle M."/>
            <person name="Deiros D.R."/>
            <person name="Dinh H."/>
            <person name="Forbes L."/>
            <person name="Fowler G."/>
            <person name="Francisco L."/>
            <person name="Fu Q."/>
            <person name="Gubbala S."/>
            <person name="Hale W."/>
            <person name="Han Y."/>
            <person name="Hemphill L."/>
            <person name="Highlander S.K."/>
            <person name="Hirani K."/>
            <person name="Hogues M."/>
            <person name="Jackson L."/>
            <person name="Jakkamsetti A."/>
            <person name="Javaid M."/>
            <person name="Jiang H."/>
            <person name="Korchina V."/>
            <person name="Kovar C."/>
            <person name="Lara F."/>
            <person name="Lee S."/>
            <person name="Mata R."/>
            <person name="Mathew T."/>
            <person name="Moen C."/>
            <person name="Morales K."/>
            <person name="Munidasa M."/>
            <person name="Nazareth L."/>
            <person name="Ngo R."/>
            <person name="Nguyen L."/>
            <person name="Okwuonu G."/>
            <person name="Ongeri F."/>
            <person name="Patil S."/>
            <person name="Petrosino J."/>
            <person name="Pham C."/>
            <person name="Pham P."/>
            <person name="Pu L.-L."/>
            <person name="Puazo M."/>
            <person name="Raj R."/>
            <person name="Reid J."/>
            <person name="Rouhana J."/>
            <person name="Saada N."/>
            <person name="Shang Y."/>
            <person name="Simmons D."/>
            <person name="Thornton R."/>
            <person name="Warren J."/>
            <person name="Weissenberger G."/>
            <person name="Zhang J."/>
            <person name="Zhang L."/>
            <person name="Zhou C."/>
            <person name="Zhu D."/>
            <person name="Muzny D."/>
            <person name="Worley K."/>
            <person name="Gibbs R."/>
        </authorList>
    </citation>
    <scope>NUCLEOTIDE SEQUENCE [LARGE SCALE GENOMIC DNA]</scope>
    <source>
        <strain evidence="13 14">DSM 15436</strain>
    </source>
</reference>
<dbReference type="GO" id="GO:0005886">
    <property type="term" value="C:plasma membrane"/>
    <property type="evidence" value="ECO:0007669"/>
    <property type="project" value="UniProtKB-SubCell"/>
</dbReference>
<dbReference type="InterPro" id="IPR003661">
    <property type="entry name" value="HisK_dim/P_dom"/>
</dbReference>
<dbReference type="Pfam" id="PF18092">
    <property type="entry name" value="DraK_HK_N"/>
    <property type="match status" value="1"/>
</dbReference>
<dbReference type="Gene3D" id="3.30.565.10">
    <property type="entry name" value="Histidine kinase-like ATPase, C-terminal domain"/>
    <property type="match status" value="1"/>
</dbReference>
<dbReference type="SMART" id="SM00388">
    <property type="entry name" value="HisKA"/>
    <property type="match status" value="1"/>
</dbReference>
<dbReference type="Pfam" id="PF00512">
    <property type="entry name" value="HisKA"/>
    <property type="match status" value="1"/>
</dbReference>
<dbReference type="Proteomes" id="UP000010301">
    <property type="component" value="Unassembled WGS sequence"/>
</dbReference>
<evidence type="ECO:0000256" key="4">
    <source>
        <dbReference type="ARBA" id="ARBA00022475"/>
    </source>
</evidence>
<keyword evidence="6" id="KW-0808">Transferase</keyword>
<dbReference type="PROSITE" id="PS50109">
    <property type="entry name" value="HIS_KIN"/>
    <property type="match status" value="1"/>
</dbReference>
<proteinExistence type="predicted"/>
<dbReference type="GO" id="GO:0000155">
    <property type="term" value="F:phosphorelay sensor kinase activity"/>
    <property type="evidence" value="ECO:0007669"/>
    <property type="project" value="InterPro"/>
</dbReference>
<comment type="subcellular location">
    <subcellularLocation>
        <location evidence="2">Cell membrane</location>
        <topology evidence="2">Multi-pass membrane protein</topology>
    </subcellularLocation>
</comment>
<evidence type="ECO:0000256" key="2">
    <source>
        <dbReference type="ARBA" id="ARBA00004651"/>
    </source>
</evidence>
<keyword evidence="11" id="KW-1133">Transmembrane helix</keyword>
<feature type="transmembrane region" description="Helical" evidence="11">
    <location>
        <begin position="121"/>
        <end position="144"/>
    </location>
</feature>
<evidence type="ECO:0000256" key="7">
    <source>
        <dbReference type="ARBA" id="ARBA00022777"/>
    </source>
</evidence>
<evidence type="ECO:0000313" key="14">
    <source>
        <dbReference type="Proteomes" id="UP000010301"/>
    </source>
</evidence>
<feature type="domain" description="Histidine kinase" evidence="12">
    <location>
        <begin position="208"/>
        <end position="410"/>
    </location>
</feature>
<evidence type="ECO:0000256" key="1">
    <source>
        <dbReference type="ARBA" id="ARBA00000085"/>
    </source>
</evidence>
<keyword evidence="4" id="KW-1003">Cell membrane</keyword>
<dbReference type="InterPro" id="IPR036097">
    <property type="entry name" value="HisK_dim/P_sf"/>
</dbReference>
<accession>C0VZR5</accession>
<keyword evidence="11" id="KW-0812">Transmembrane</keyword>
<dbReference type="STRING" id="525245.HMPREF0044_0793"/>
<organism evidence="13 14">
    <name type="scientific">Gleimia coleocanis DSM 15436</name>
    <dbReference type="NCBI Taxonomy" id="525245"/>
    <lineage>
        <taxon>Bacteria</taxon>
        <taxon>Bacillati</taxon>
        <taxon>Actinomycetota</taxon>
        <taxon>Actinomycetes</taxon>
        <taxon>Actinomycetales</taxon>
        <taxon>Actinomycetaceae</taxon>
        <taxon>Gleimia</taxon>
    </lineage>
</organism>
<dbReference type="Gene3D" id="1.10.287.130">
    <property type="match status" value="1"/>
</dbReference>
<keyword evidence="10" id="KW-0175">Coiled coil</keyword>
<dbReference type="SUPFAM" id="SSF47384">
    <property type="entry name" value="Homodimeric domain of signal transducing histidine kinase"/>
    <property type="match status" value="1"/>
</dbReference>
<feature type="transmembrane region" description="Helical" evidence="11">
    <location>
        <begin position="6"/>
        <end position="26"/>
    </location>
</feature>
<dbReference type="EC" id="2.7.13.3" evidence="3"/>
<evidence type="ECO:0000256" key="6">
    <source>
        <dbReference type="ARBA" id="ARBA00022679"/>
    </source>
</evidence>
<evidence type="ECO:0000256" key="5">
    <source>
        <dbReference type="ARBA" id="ARBA00022553"/>
    </source>
</evidence>